<reference evidence="1" key="1">
    <citation type="submission" date="2023-06" db="EMBL/GenBank/DDBJ databases">
        <authorList>
            <consortium name="Lawrence Berkeley National Laboratory"/>
            <person name="Ahrendt S."/>
            <person name="Sahu N."/>
            <person name="Indic B."/>
            <person name="Wong-Bajracharya J."/>
            <person name="Merenyi Z."/>
            <person name="Ke H.-M."/>
            <person name="Monk M."/>
            <person name="Kocsube S."/>
            <person name="Drula E."/>
            <person name="Lipzen A."/>
            <person name="Balint B."/>
            <person name="Henrissat B."/>
            <person name="Andreopoulos B."/>
            <person name="Martin F.M."/>
            <person name="Harder C.B."/>
            <person name="Rigling D."/>
            <person name="Ford K.L."/>
            <person name="Foster G.D."/>
            <person name="Pangilinan J."/>
            <person name="Papanicolaou A."/>
            <person name="Barry K."/>
            <person name="LaButti K."/>
            <person name="Viragh M."/>
            <person name="Koriabine M."/>
            <person name="Yan M."/>
            <person name="Riley R."/>
            <person name="Champramary S."/>
            <person name="Plett K.L."/>
            <person name="Tsai I.J."/>
            <person name="Slot J."/>
            <person name="Sipos G."/>
            <person name="Plett J."/>
            <person name="Nagy L.G."/>
            <person name="Grigoriev I.V."/>
        </authorList>
    </citation>
    <scope>NUCLEOTIDE SEQUENCE</scope>
    <source>
        <strain evidence="1">FPL87.14</strain>
    </source>
</reference>
<evidence type="ECO:0000313" key="1">
    <source>
        <dbReference type="EMBL" id="KAK0437690.1"/>
    </source>
</evidence>
<proteinExistence type="predicted"/>
<accession>A0AA39MLC7</accession>
<dbReference type="AlphaFoldDB" id="A0AA39MLC7"/>
<organism evidence="1 2">
    <name type="scientific">Armillaria borealis</name>
    <dbReference type="NCBI Taxonomy" id="47425"/>
    <lineage>
        <taxon>Eukaryota</taxon>
        <taxon>Fungi</taxon>
        <taxon>Dikarya</taxon>
        <taxon>Basidiomycota</taxon>
        <taxon>Agaricomycotina</taxon>
        <taxon>Agaricomycetes</taxon>
        <taxon>Agaricomycetidae</taxon>
        <taxon>Agaricales</taxon>
        <taxon>Marasmiineae</taxon>
        <taxon>Physalacriaceae</taxon>
        <taxon>Armillaria</taxon>
    </lineage>
</organism>
<evidence type="ECO:0000313" key="2">
    <source>
        <dbReference type="Proteomes" id="UP001175226"/>
    </source>
</evidence>
<name>A0AA39MLC7_9AGAR</name>
<keyword evidence="2" id="KW-1185">Reference proteome</keyword>
<gene>
    <name evidence="1" type="ORF">EV421DRAFT_1827727</name>
</gene>
<comment type="caution">
    <text evidence="1">The sequence shown here is derived from an EMBL/GenBank/DDBJ whole genome shotgun (WGS) entry which is preliminary data.</text>
</comment>
<dbReference type="Proteomes" id="UP001175226">
    <property type="component" value="Unassembled WGS sequence"/>
</dbReference>
<protein>
    <submittedName>
        <fullName evidence="1">Uncharacterized protein</fullName>
    </submittedName>
</protein>
<sequence length="181" mass="20471">MVDLGFGGCSVGWMAKIISMVGASLEFLSMATMNSMVGTDRLLDEFYDAIDFDYFPNLQSITFDYLCDYQLVGPKSTRHIPLVLRKITSSSVREVILTLADNRYSLDTLYAIDWASISEVLSQKNYSSLERFFVLRVNSRQLDEAVDITMDGMKGLTEKNPSVGIFLCNQRQLVMAPRFGW</sequence>
<dbReference type="EMBL" id="JAUEPT010000047">
    <property type="protein sequence ID" value="KAK0437690.1"/>
    <property type="molecule type" value="Genomic_DNA"/>
</dbReference>